<dbReference type="Ensembl" id="ENSPSIT00000001403.1">
    <property type="protein sequence ID" value="ENSPSIP00000001399.1"/>
    <property type="gene ID" value="ENSPSIG00000001404.1"/>
</dbReference>
<dbReference type="PROSITE" id="PS50878">
    <property type="entry name" value="RT_POL"/>
    <property type="match status" value="1"/>
</dbReference>
<evidence type="ECO:0000313" key="3">
    <source>
        <dbReference type="Proteomes" id="UP000007267"/>
    </source>
</evidence>
<dbReference type="SUPFAM" id="SSF56672">
    <property type="entry name" value="DNA/RNA polymerases"/>
    <property type="match status" value="1"/>
</dbReference>
<accession>K7F039</accession>
<dbReference type="GeneTree" id="ENSGT00940000154988"/>
<dbReference type="PANTHER" id="PTHR19446">
    <property type="entry name" value="REVERSE TRANSCRIPTASES"/>
    <property type="match status" value="1"/>
</dbReference>
<dbReference type="EMBL" id="AGCU01145961">
    <property type="status" value="NOT_ANNOTATED_CDS"/>
    <property type="molecule type" value="Genomic_DNA"/>
</dbReference>
<evidence type="ECO:0000259" key="1">
    <source>
        <dbReference type="PROSITE" id="PS50878"/>
    </source>
</evidence>
<dbReference type="AlphaFoldDB" id="K7F039"/>
<feature type="domain" description="Reverse transcriptase" evidence="1">
    <location>
        <begin position="53"/>
        <end position="302"/>
    </location>
</feature>
<sequence>MTELDAELTMEELSNALKALSSGKAPGKDGIPSEILKCANGTLVSELYGILCQCWREGSVPQDMRDANIVTVYENKGDKSDCNSYRGISLLSSVGKLFARVVLKRLHVLAERVYPESQCGFRPERSTIDMVFSVRQLQEKCREQNKPLYIAFIYLTKAFDLVSRKGLFAILVKFSCPPTLLSIIRVFHDGMRGTIIYNGSTSEPFESLSGVKQGCMLAPTLFSIFFAVLLKYAFGTATEGIFLCTRMDGNLFKLSRLRVKTRVLMKHLREFLFADDAAIAAHTLQELQSLITCFADTCMEFG</sequence>
<dbReference type="eggNOG" id="KOG1075">
    <property type="taxonomic scope" value="Eukaryota"/>
</dbReference>
<proteinExistence type="predicted"/>
<organism evidence="2 3">
    <name type="scientific">Pelodiscus sinensis</name>
    <name type="common">Chinese softshell turtle</name>
    <name type="synonym">Trionyx sinensis</name>
    <dbReference type="NCBI Taxonomy" id="13735"/>
    <lineage>
        <taxon>Eukaryota</taxon>
        <taxon>Metazoa</taxon>
        <taxon>Chordata</taxon>
        <taxon>Craniata</taxon>
        <taxon>Vertebrata</taxon>
        <taxon>Euteleostomi</taxon>
        <taxon>Archelosauria</taxon>
        <taxon>Testudinata</taxon>
        <taxon>Testudines</taxon>
        <taxon>Cryptodira</taxon>
        <taxon>Trionychia</taxon>
        <taxon>Trionychidae</taxon>
        <taxon>Pelodiscus</taxon>
    </lineage>
</organism>
<dbReference type="OMA" id="WEGHRTR"/>
<reference evidence="2" key="3">
    <citation type="submission" date="2025-08" db="UniProtKB">
        <authorList>
            <consortium name="Ensembl"/>
        </authorList>
    </citation>
    <scope>IDENTIFICATION</scope>
</reference>
<reference evidence="3" key="1">
    <citation type="submission" date="2011-10" db="EMBL/GenBank/DDBJ databases">
        <authorList>
            <consortium name="Soft-shell Turtle Genome Consortium"/>
        </authorList>
    </citation>
    <scope>NUCLEOTIDE SEQUENCE [LARGE SCALE GENOMIC DNA]</scope>
    <source>
        <strain evidence="3">Daiwa-1</strain>
    </source>
</reference>
<dbReference type="InterPro" id="IPR000477">
    <property type="entry name" value="RT_dom"/>
</dbReference>
<reference evidence="2" key="4">
    <citation type="submission" date="2025-09" db="UniProtKB">
        <authorList>
            <consortium name="Ensembl"/>
        </authorList>
    </citation>
    <scope>IDENTIFICATION</scope>
</reference>
<reference evidence="3" key="2">
    <citation type="journal article" date="2013" name="Nat. Genet.">
        <title>The draft genomes of soft-shell turtle and green sea turtle yield insights into the development and evolution of the turtle-specific body plan.</title>
        <authorList>
            <person name="Wang Z."/>
            <person name="Pascual-Anaya J."/>
            <person name="Zadissa A."/>
            <person name="Li W."/>
            <person name="Niimura Y."/>
            <person name="Huang Z."/>
            <person name="Li C."/>
            <person name="White S."/>
            <person name="Xiong Z."/>
            <person name="Fang D."/>
            <person name="Wang B."/>
            <person name="Ming Y."/>
            <person name="Chen Y."/>
            <person name="Zheng Y."/>
            <person name="Kuraku S."/>
            <person name="Pignatelli M."/>
            <person name="Herrero J."/>
            <person name="Beal K."/>
            <person name="Nozawa M."/>
            <person name="Li Q."/>
            <person name="Wang J."/>
            <person name="Zhang H."/>
            <person name="Yu L."/>
            <person name="Shigenobu S."/>
            <person name="Wang J."/>
            <person name="Liu J."/>
            <person name="Flicek P."/>
            <person name="Searle S."/>
            <person name="Wang J."/>
            <person name="Kuratani S."/>
            <person name="Yin Y."/>
            <person name="Aken B."/>
            <person name="Zhang G."/>
            <person name="Irie N."/>
        </authorList>
    </citation>
    <scope>NUCLEOTIDE SEQUENCE [LARGE SCALE GENOMIC DNA]</scope>
    <source>
        <strain evidence="3">Daiwa-1</strain>
    </source>
</reference>
<keyword evidence="3" id="KW-1185">Reference proteome</keyword>
<dbReference type="InterPro" id="IPR043502">
    <property type="entry name" value="DNA/RNA_pol_sf"/>
</dbReference>
<protein>
    <recommendedName>
        <fullName evidence="1">Reverse transcriptase domain-containing protein</fullName>
    </recommendedName>
</protein>
<dbReference type="HOGENOM" id="CLU_000680_27_1_1"/>
<dbReference type="Pfam" id="PF00078">
    <property type="entry name" value="RVT_1"/>
    <property type="match status" value="1"/>
</dbReference>
<dbReference type="CDD" id="cd01650">
    <property type="entry name" value="RT_nLTR_like"/>
    <property type="match status" value="1"/>
</dbReference>
<evidence type="ECO:0000313" key="2">
    <source>
        <dbReference type="Ensembl" id="ENSPSIP00000001399.1"/>
    </source>
</evidence>
<dbReference type="Proteomes" id="UP000007267">
    <property type="component" value="Unassembled WGS sequence"/>
</dbReference>
<name>K7F039_PELSI</name>